<evidence type="ECO:0000313" key="2">
    <source>
        <dbReference type="Proteomes" id="UP001630127"/>
    </source>
</evidence>
<dbReference type="EMBL" id="JBJUIK010000004">
    <property type="protein sequence ID" value="KAL3529831.1"/>
    <property type="molecule type" value="Genomic_DNA"/>
</dbReference>
<keyword evidence="2" id="KW-1185">Reference proteome</keyword>
<organism evidence="1 2">
    <name type="scientific">Cinchona calisaya</name>
    <dbReference type="NCBI Taxonomy" id="153742"/>
    <lineage>
        <taxon>Eukaryota</taxon>
        <taxon>Viridiplantae</taxon>
        <taxon>Streptophyta</taxon>
        <taxon>Embryophyta</taxon>
        <taxon>Tracheophyta</taxon>
        <taxon>Spermatophyta</taxon>
        <taxon>Magnoliopsida</taxon>
        <taxon>eudicotyledons</taxon>
        <taxon>Gunneridae</taxon>
        <taxon>Pentapetalae</taxon>
        <taxon>asterids</taxon>
        <taxon>lamiids</taxon>
        <taxon>Gentianales</taxon>
        <taxon>Rubiaceae</taxon>
        <taxon>Cinchonoideae</taxon>
        <taxon>Cinchoneae</taxon>
        <taxon>Cinchona</taxon>
    </lineage>
</organism>
<gene>
    <name evidence="1" type="ORF">ACH5RR_009153</name>
</gene>
<proteinExistence type="predicted"/>
<dbReference type="AlphaFoldDB" id="A0ABD3ADC8"/>
<evidence type="ECO:0000313" key="1">
    <source>
        <dbReference type="EMBL" id="KAL3529831.1"/>
    </source>
</evidence>
<sequence length="204" mass="22629">MPMRWLSSESFDFSMSRESVEALGNLFKVACMEQNLSHNILPKSSVGNAEQGQSSKVMLWKKPMSVFLVSQFQVLGWKRSNVVYLFLVILGTRSWYQKSFLSRAFDMVTASGTKPLNFGLEYILDIMGSDNPQGHSSEAIIKNFQESYSLPSGATIRLAFDKDKVGCCGGNFGVVGKLSYLIHHDETVEDGIDHDLILCVGIGV</sequence>
<reference evidence="1 2" key="1">
    <citation type="submission" date="2024-11" db="EMBL/GenBank/DDBJ databases">
        <title>A near-complete genome assembly of Cinchona calisaya.</title>
        <authorList>
            <person name="Lian D.C."/>
            <person name="Zhao X.W."/>
            <person name="Wei L."/>
        </authorList>
    </citation>
    <scope>NUCLEOTIDE SEQUENCE [LARGE SCALE GENOMIC DNA]</scope>
    <source>
        <tissue evidence="1">Nenye</tissue>
    </source>
</reference>
<comment type="caution">
    <text evidence="1">The sequence shown here is derived from an EMBL/GenBank/DDBJ whole genome shotgun (WGS) entry which is preliminary data.</text>
</comment>
<dbReference type="Proteomes" id="UP001630127">
    <property type="component" value="Unassembled WGS sequence"/>
</dbReference>
<protein>
    <submittedName>
        <fullName evidence="1">Uncharacterized protein</fullName>
    </submittedName>
</protein>
<name>A0ABD3ADC8_9GENT</name>
<accession>A0ABD3ADC8</accession>